<dbReference type="SUPFAM" id="SSF82784">
    <property type="entry name" value="OsmC-like"/>
    <property type="match status" value="1"/>
</dbReference>
<sequence length="137" mass="14956">MIRKATAVWNGTGKEGKGHLTTASTVLNKTQYSFNTRFEDGVGTNPEELIAAAHSGCFAMKLSFNLTAVNFPPKELDVTSNITFEDGTLKKSHLVLKAQVEGISEEEFAKQVKDAEENCPISKALNMEISVEYTLNA</sequence>
<dbReference type="Pfam" id="PF02566">
    <property type="entry name" value="OsmC"/>
    <property type="match status" value="1"/>
</dbReference>
<gene>
    <name evidence="1" type="ORF">SAMN03080617_00163</name>
</gene>
<dbReference type="InterPro" id="IPR036102">
    <property type="entry name" value="OsmC/Ohrsf"/>
</dbReference>
<keyword evidence="2" id="KW-1185">Reference proteome</keyword>
<reference evidence="2" key="1">
    <citation type="submission" date="2016-10" db="EMBL/GenBank/DDBJ databases">
        <authorList>
            <person name="Varghese N."/>
            <person name="Submissions S."/>
        </authorList>
    </citation>
    <scope>NUCLEOTIDE SEQUENCE [LARGE SCALE GENOMIC DNA]</scope>
    <source>
        <strain evidence="2">DSM 22703</strain>
    </source>
</reference>
<organism evidence="1 2">
    <name type="scientific">Algoriphagus alkaliphilus</name>
    <dbReference type="NCBI Taxonomy" id="279824"/>
    <lineage>
        <taxon>Bacteria</taxon>
        <taxon>Pseudomonadati</taxon>
        <taxon>Bacteroidota</taxon>
        <taxon>Cytophagia</taxon>
        <taxon>Cytophagales</taxon>
        <taxon>Cyclobacteriaceae</taxon>
        <taxon>Algoriphagus</taxon>
    </lineage>
</organism>
<evidence type="ECO:0000313" key="1">
    <source>
        <dbReference type="EMBL" id="SDA38402.1"/>
    </source>
</evidence>
<dbReference type="InterPro" id="IPR015946">
    <property type="entry name" value="KH_dom-like_a/b"/>
</dbReference>
<proteinExistence type="predicted"/>
<name>A0A1G5UXP9_9BACT</name>
<evidence type="ECO:0000313" key="2">
    <source>
        <dbReference type="Proteomes" id="UP000198756"/>
    </source>
</evidence>
<dbReference type="PANTHER" id="PTHR42830">
    <property type="entry name" value="OSMOTICALLY INDUCIBLE FAMILY PROTEIN"/>
    <property type="match status" value="1"/>
</dbReference>
<dbReference type="NCBIfam" id="TIGR03562">
    <property type="entry name" value="osmo_induc_OsmC"/>
    <property type="match status" value="1"/>
</dbReference>
<dbReference type="EMBL" id="FMXE01000002">
    <property type="protein sequence ID" value="SDA38402.1"/>
    <property type="molecule type" value="Genomic_DNA"/>
</dbReference>
<dbReference type="Gene3D" id="3.30.300.20">
    <property type="match status" value="1"/>
</dbReference>
<dbReference type="RefSeq" id="WP_092728046.1">
    <property type="nucleotide sequence ID" value="NZ_FMXE01000002.1"/>
</dbReference>
<dbReference type="InterPro" id="IPR003718">
    <property type="entry name" value="OsmC/Ohr_fam"/>
</dbReference>
<dbReference type="GO" id="GO:0004601">
    <property type="term" value="F:peroxidase activity"/>
    <property type="evidence" value="ECO:0007669"/>
    <property type="project" value="InterPro"/>
</dbReference>
<dbReference type="Proteomes" id="UP000198756">
    <property type="component" value="Unassembled WGS sequence"/>
</dbReference>
<dbReference type="GO" id="GO:0006979">
    <property type="term" value="P:response to oxidative stress"/>
    <property type="evidence" value="ECO:0007669"/>
    <property type="project" value="InterPro"/>
</dbReference>
<dbReference type="OrthoDB" id="9807532at2"/>
<protein>
    <submittedName>
        <fullName evidence="1">Osmotically inducible protein OsmC</fullName>
    </submittedName>
</protein>
<dbReference type="InterPro" id="IPR052707">
    <property type="entry name" value="OsmC_Ohr_Peroxiredoxin"/>
</dbReference>
<dbReference type="AlphaFoldDB" id="A0A1G5UXP9"/>
<accession>A0A1G5UXP9</accession>
<dbReference type="PANTHER" id="PTHR42830:SF1">
    <property type="entry name" value="OSMOTICALLY INDUCIBLE FAMILY PROTEIN"/>
    <property type="match status" value="1"/>
</dbReference>
<dbReference type="STRING" id="279824.SAMN03080617_00163"/>
<dbReference type="InterPro" id="IPR019904">
    <property type="entry name" value="Peroxiredoxin_OsmC"/>
</dbReference>